<dbReference type="AlphaFoldDB" id="A0A9X2N1C6"/>
<sequence>MSNKMIGFTFSVILLAAVIAFFAGGGLDQQGNGEKTTRLPQLQSALAVQGVELGEEDTVRTYYKLNGQRPRTFELANGEFLSVYEYRSENARRKGESDFEEIRARADMQIPEAYVVRNVLLHYWYAGQADLPTEFADRIETAVVSLGGERTTK</sequence>
<evidence type="ECO:0000313" key="1">
    <source>
        <dbReference type="EMBL" id="MCR2807297.1"/>
    </source>
</evidence>
<proteinExistence type="predicted"/>
<reference evidence="1" key="1">
    <citation type="submission" date="2022-08" db="EMBL/GenBank/DDBJ databases">
        <title>The genomic sequence of strain Paenibacillus sp. SCIV0701.</title>
        <authorList>
            <person name="Zhao H."/>
        </authorList>
    </citation>
    <scope>NUCLEOTIDE SEQUENCE</scope>
    <source>
        <strain evidence="1">SCIV0701</strain>
    </source>
</reference>
<keyword evidence="2" id="KW-1185">Reference proteome</keyword>
<evidence type="ECO:0000313" key="2">
    <source>
        <dbReference type="Proteomes" id="UP001141950"/>
    </source>
</evidence>
<gene>
    <name evidence="1" type="ORF">NQZ67_25765</name>
</gene>
<dbReference type="EMBL" id="JANIPJ010000025">
    <property type="protein sequence ID" value="MCR2807297.1"/>
    <property type="molecule type" value="Genomic_DNA"/>
</dbReference>
<protein>
    <submittedName>
        <fullName evidence="1">Uncharacterized protein</fullName>
    </submittedName>
</protein>
<accession>A0A9X2N1C6</accession>
<dbReference type="RefSeq" id="WP_257451650.1">
    <property type="nucleotide sequence ID" value="NZ_JANIPJ010000025.1"/>
</dbReference>
<organism evidence="1 2">
    <name type="scientific">Paenibacillus soyae</name>
    <dbReference type="NCBI Taxonomy" id="2969249"/>
    <lineage>
        <taxon>Bacteria</taxon>
        <taxon>Bacillati</taxon>
        <taxon>Bacillota</taxon>
        <taxon>Bacilli</taxon>
        <taxon>Bacillales</taxon>
        <taxon>Paenibacillaceae</taxon>
        <taxon>Paenibacillus</taxon>
    </lineage>
</organism>
<name>A0A9X2N1C6_9BACL</name>
<comment type="caution">
    <text evidence="1">The sequence shown here is derived from an EMBL/GenBank/DDBJ whole genome shotgun (WGS) entry which is preliminary data.</text>
</comment>
<dbReference type="Proteomes" id="UP001141950">
    <property type="component" value="Unassembled WGS sequence"/>
</dbReference>